<organism evidence="1">
    <name type="scientific">viral metagenome</name>
    <dbReference type="NCBI Taxonomy" id="1070528"/>
    <lineage>
        <taxon>unclassified sequences</taxon>
        <taxon>metagenomes</taxon>
        <taxon>organismal metagenomes</taxon>
    </lineage>
</organism>
<dbReference type="AlphaFoldDB" id="A0A6C0HH83"/>
<dbReference type="EMBL" id="MN739955">
    <property type="protein sequence ID" value="QHT79839.1"/>
    <property type="molecule type" value="Genomic_DNA"/>
</dbReference>
<proteinExistence type="predicted"/>
<sequence length="319" mass="37670">MTSIPKTTLITEDLWWPFGAHLLHVKWAYIQAIKNGYAFYYKKNGSRVFFRGNTIHHYYEDISTIEENAIDQTNVVKYEYNKGHLEERYAYKPEEYATVEEFHQYLLHKIYKPNAYIRGILENNALYRKIKDENLQYIGMHIRLSDKVGGPSMETNYIDMKLYADKCIELCNTHSIKHIILCCDTNEAVDYITNYIQSVNNARRALSSENEELSHILSRKANENDITILYNTDETRCPNDFRESAVWRIQSGYMSNEELEREYFAGFFNFEYLLNAYAVVGNWDSCFILTAVEYRRNPLDYNINTANPPRWGIQNRCGY</sequence>
<evidence type="ECO:0000313" key="1">
    <source>
        <dbReference type="EMBL" id="QHT79839.1"/>
    </source>
</evidence>
<name>A0A6C0HH83_9ZZZZ</name>
<reference evidence="1" key="1">
    <citation type="journal article" date="2020" name="Nature">
        <title>Giant virus diversity and host interactions through global metagenomics.</title>
        <authorList>
            <person name="Schulz F."/>
            <person name="Roux S."/>
            <person name="Paez-Espino D."/>
            <person name="Jungbluth S."/>
            <person name="Walsh D.A."/>
            <person name="Denef V.J."/>
            <person name="McMahon K.D."/>
            <person name="Konstantinidis K.T."/>
            <person name="Eloe-Fadrosh E.A."/>
            <person name="Kyrpides N.C."/>
            <person name="Woyke T."/>
        </authorList>
    </citation>
    <scope>NUCLEOTIDE SEQUENCE</scope>
    <source>
        <strain evidence="1">GVMAG-M-3300023184-105</strain>
    </source>
</reference>
<accession>A0A6C0HH83</accession>
<protein>
    <submittedName>
        <fullName evidence="1">Uncharacterized protein</fullName>
    </submittedName>
</protein>